<dbReference type="STRING" id="549386.SAMN02927923_01487"/>
<dbReference type="InterPro" id="IPR002711">
    <property type="entry name" value="HNH"/>
</dbReference>
<dbReference type="EMBL" id="FMVJ01000004">
    <property type="protein sequence ID" value="SCY50167.1"/>
    <property type="molecule type" value="Genomic_DNA"/>
</dbReference>
<dbReference type="AlphaFoldDB" id="A0A1G5GFN9"/>
<dbReference type="Gene3D" id="1.10.30.50">
    <property type="match status" value="1"/>
</dbReference>
<dbReference type="SMART" id="SM00507">
    <property type="entry name" value="HNHc"/>
    <property type="match status" value="1"/>
</dbReference>
<evidence type="ECO:0000313" key="3">
    <source>
        <dbReference type="Proteomes" id="UP000199569"/>
    </source>
</evidence>
<dbReference type="CDD" id="cd00085">
    <property type="entry name" value="HNHc"/>
    <property type="match status" value="1"/>
</dbReference>
<dbReference type="Pfam" id="PF01844">
    <property type="entry name" value="HNH"/>
    <property type="match status" value="1"/>
</dbReference>
<feature type="domain" description="HNH nuclease" evidence="1">
    <location>
        <begin position="8"/>
        <end position="70"/>
    </location>
</feature>
<reference evidence="3" key="1">
    <citation type="submission" date="2016-10" db="EMBL/GenBank/DDBJ databases">
        <authorList>
            <person name="Varghese N."/>
            <person name="Submissions S."/>
        </authorList>
    </citation>
    <scope>NUCLEOTIDE SEQUENCE [LARGE SCALE GENOMIC DNA]</scope>
    <source>
        <strain evidence="3">CGMCC 1.7666</strain>
    </source>
</reference>
<dbReference type="PANTHER" id="PTHR33877:SF2">
    <property type="entry name" value="OS07G0170200 PROTEIN"/>
    <property type="match status" value="1"/>
</dbReference>
<dbReference type="GO" id="GO:0008270">
    <property type="term" value="F:zinc ion binding"/>
    <property type="evidence" value="ECO:0007669"/>
    <property type="project" value="InterPro"/>
</dbReference>
<keyword evidence="3" id="KW-1185">Reference proteome</keyword>
<sequence length="88" mass="9700">MKAAQRLKLFETIFSRDGGCCVYCGVETHRLSKGLSRSPNLATLDHVLPRSQGGPLNAANLVLACQACNNQRGIMDAEEFRVLKQRKP</sequence>
<accession>A0A1G5GFN9</accession>
<proteinExistence type="predicted"/>
<keyword evidence="2" id="KW-0255">Endonuclease</keyword>
<organism evidence="2 3">
    <name type="scientific">Microvirga guangxiensis</name>
    <dbReference type="NCBI Taxonomy" id="549386"/>
    <lineage>
        <taxon>Bacteria</taxon>
        <taxon>Pseudomonadati</taxon>
        <taxon>Pseudomonadota</taxon>
        <taxon>Alphaproteobacteria</taxon>
        <taxon>Hyphomicrobiales</taxon>
        <taxon>Methylobacteriaceae</taxon>
        <taxon>Microvirga</taxon>
    </lineage>
</organism>
<dbReference type="Proteomes" id="UP000199569">
    <property type="component" value="Unassembled WGS sequence"/>
</dbReference>
<dbReference type="InterPro" id="IPR052892">
    <property type="entry name" value="NA-targeting_endonuclease"/>
</dbReference>
<evidence type="ECO:0000313" key="2">
    <source>
        <dbReference type="EMBL" id="SCY50167.1"/>
    </source>
</evidence>
<gene>
    <name evidence="2" type="ORF">SAMN02927923_01487</name>
</gene>
<keyword evidence="2" id="KW-0378">Hydrolase</keyword>
<name>A0A1G5GFN9_9HYPH</name>
<dbReference type="OrthoDB" id="64523at2"/>
<evidence type="ECO:0000259" key="1">
    <source>
        <dbReference type="SMART" id="SM00507"/>
    </source>
</evidence>
<dbReference type="RefSeq" id="WP_091132779.1">
    <property type="nucleotide sequence ID" value="NZ_FMVJ01000004.1"/>
</dbReference>
<dbReference type="PANTHER" id="PTHR33877">
    <property type="entry name" value="SLL1193 PROTEIN"/>
    <property type="match status" value="1"/>
</dbReference>
<dbReference type="InterPro" id="IPR003615">
    <property type="entry name" value="HNH_nuc"/>
</dbReference>
<keyword evidence="2" id="KW-0540">Nuclease</keyword>
<protein>
    <submittedName>
        <fullName evidence="2">HNH endonuclease</fullName>
    </submittedName>
</protein>
<dbReference type="GO" id="GO:0004519">
    <property type="term" value="F:endonuclease activity"/>
    <property type="evidence" value="ECO:0007669"/>
    <property type="project" value="UniProtKB-KW"/>
</dbReference>
<dbReference type="GO" id="GO:0003676">
    <property type="term" value="F:nucleic acid binding"/>
    <property type="evidence" value="ECO:0007669"/>
    <property type="project" value="InterPro"/>
</dbReference>